<dbReference type="GO" id="GO:0016747">
    <property type="term" value="F:acyltransferase activity, transferring groups other than amino-acyl groups"/>
    <property type="evidence" value="ECO:0007669"/>
    <property type="project" value="InterPro"/>
</dbReference>
<dbReference type="Pfam" id="PF00583">
    <property type="entry name" value="Acetyltransf_1"/>
    <property type="match status" value="1"/>
</dbReference>
<dbReference type="AlphaFoldDB" id="A0A8K0QZ35"/>
<comment type="caution">
    <text evidence="2">The sequence shown here is derived from an EMBL/GenBank/DDBJ whole genome shotgun (WGS) entry which is preliminary data.</text>
</comment>
<name>A0A8K0QZ35_9PLEO</name>
<dbReference type="InterPro" id="IPR016181">
    <property type="entry name" value="Acyl_CoA_acyltransferase"/>
</dbReference>
<protein>
    <recommendedName>
        <fullName evidence="1">N-acetyltransferase domain-containing protein</fullName>
    </recommendedName>
</protein>
<dbReference type="PROSITE" id="PS51186">
    <property type="entry name" value="GNAT"/>
    <property type="match status" value="1"/>
</dbReference>
<dbReference type="PANTHER" id="PTHR42791:SF1">
    <property type="entry name" value="N-ACETYLTRANSFERASE DOMAIN-CONTAINING PROTEIN"/>
    <property type="match status" value="1"/>
</dbReference>
<dbReference type="SUPFAM" id="SSF55729">
    <property type="entry name" value="Acyl-CoA N-acyltransferases (Nat)"/>
    <property type="match status" value="1"/>
</dbReference>
<sequence length="243" mass="27842">MPLSLSQVTDPTDFQSIMPMDHDAWRTPYNPQLKHFRPNLPTRDERIAYAAAKNAKTLEANDPNLFFIKVTDTDTEEVIGFAIWAINQMDGADEGTKATWHPEGSEEREFAECFIDGLWLFIAERVQRKHMDLLSITVHTAHRHRGVGRMLIRWGTEKADELGIETAISSLDSARGAYERCGLGCIEVIPPNSRLQERLGELEKEGKGQKWKELLQDDLSGWLMWRPIGRNWEDGDKAPWVRD</sequence>
<dbReference type="InterPro" id="IPR000182">
    <property type="entry name" value="GNAT_dom"/>
</dbReference>
<dbReference type="CDD" id="cd04301">
    <property type="entry name" value="NAT_SF"/>
    <property type="match status" value="1"/>
</dbReference>
<proteinExistence type="predicted"/>
<feature type="domain" description="N-acetyltransferase" evidence="1">
    <location>
        <begin position="3"/>
        <end position="229"/>
    </location>
</feature>
<dbReference type="Gene3D" id="3.40.630.30">
    <property type="match status" value="1"/>
</dbReference>
<gene>
    <name evidence="2" type="ORF">FB567DRAFT_532894</name>
</gene>
<dbReference type="InterPro" id="IPR052523">
    <property type="entry name" value="Trichothecene_AcTrans"/>
</dbReference>
<keyword evidence="3" id="KW-1185">Reference proteome</keyword>
<evidence type="ECO:0000259" key="1">
    <source>
        <dbReference type="PROSITE" id="PS51186"/>
    </source>
</evidence>
<organism evidence="2 3">
    <name type="scientific">Paraphoma chrysanthemicola</name>
    <dbReference type="NCBI Taxonomy" id="798071"/>
    <lineage>
        <taxon>Eukaryota</taxon>
        <taxon>Fungi</taxon>
        <taxon>Dikarya</taxon>
        <taxon>Ascomycota</taxon>
        <taxon>Pezizomycotina</taxon>
        <taxon>Dothideomycetes</taxon>
        <taxon>Pleosporomycetidae</taxon>
        <taxon>Pleosporales</taxon>
        <taxon>Pleosporineae</taxon>
        <taxon>Phaeosphaeriaceae</taxon>
        <taxon>Paraphoma</taxon>
    </lineage>
</organism>
<reference evidence="2" key="1">
    <citation type="journal article" date="2021" name="Nat. Commun.">
        <title>Genetic determinants of endophytism in the Arabidopsis root mycobiome.</title>
        <authorList>
            <person name="Mesny F."/>
            <person name="Miyauchi S."/>
            <person name="Thiergart T."/>
            <person name="Pickel B."/>
            <person name="Atanasova L."/>
            <person name="Karlsson M."/>
            <person name="Huettel B."/>
            <person name="Barry K.W."/>
            <person name="Haridas S."/>
            <person name="Chen C."/>
            <person name="Bauer D."/>
            <person name="Andreopoulos W."/>
            <person name="Pangilinan J."/>
            <person name="LaButti K."/>
            <person name="Riley R."/>
            <person name="Lipzen A."/>
            <person name="Clum A."/>
            <person name="Drula E."/>
            <person name="Henrissat B."/>
            <person name="Kohler A."/>
            <person name="Grigoriev I.V."/>
            <person name="Martin F.M."/>
            <person name="Hacquard S."/>
        </authorList>
    </citation>
    <scope>NUCLEOTIDE SEQUENCE</scope>
    <source>
        <strain evidence="2">MPI-SDFR-AT-0120</strain>
    </source>
</reference>
<dbReference type="Proteomes" id="UP000813461">
    <property type="component" value="Unassembled WGS sequence"/>
</dbReference>
<evidence type="ECO:0000313" key="2">
    <source>
        <dbReference type="EMBL" id="KAH7079555.1"/>
    </source>
</evidence>
<evidence type="ECO:0000313" key="3">
    <source>
        <dbReference type="Proteomes" id="UP000813461"/>
    </source>
</evidence>
<dbReference type="OrthoDB" id="2115692at2759"/>
<dbReference type="PANTHER" id="PTHR42791">
    <property type="entry name" value="GNAT FAMILY ACETYLTRANSFERASE"/>
    <property type="match status" value="1"/>
</dbReference>
<accession>A0A8K0QZ35</accession>
<dbReference type="EMBL" id="JAGMVJ010000016">
    <property type="protein sequence ID" value="KAH7079555.1"/>
    <property type="molecule type" value="Genomic_DNA"/>
</dbReference>